<accession>A0A1G9LIM3</accession>
<reference evidence="2 3" key="1">
    <citation type="submission" date="2016-10" db="EMBL/GenBank/DDBJ databases">
        <authorList>
            <person name="de Groot N.N."/>
        </authorList>
    </citation>
    <scope>NUCLEOTIDE SEQUENCE [LARGE SCALE GENOMIC DNA]</scope>
    <source>
        <strain evidence="2 3">DSM 14789</strain>
    </source>
</reference>
<name>A0A1G9LIM3_9GAMM</name>
<dbReference type="Proteomes" id="UP000198654">
    <property type="component" value="Unassembled WGS sequence"/>
</dbReference>
<sequence>MAAEVAHQLLKDGKIDLVVCFAPSVSVVDSLREAFSQTLGRRFDGRMGSAGGAFTYQSMAHLHDSFWELFEDYRVMVVFDEIHHCAGSDPLLSNAWGQQILLRIQQHATVTLALSGTPWRSDEQSIVLARYSNPEGQLICDYSYGLREAVSDLVCRSPRIVLVDNGHVILTEEAEPRQPRFFPSIGGLLRESAISYDDVLQHNDAIQQILSLGTERLDRIRTTISDAAGLVVTSSVAHAQQVAAMLASMGETFQVATYKAPNAQQVIEGFRTSTTCRWIVTVGMISEGTDIPRLQVCCHLSRVRTELHFRQVLGRILRRRSTSDDQAWLYVLAEPALERFSRRIGDDLPDDLAVVSEVSGSTRAVNGKSSSQELPGEGKIMEKLSDSGLAEKPSKGQPRQLSEPPPALRLELSQHFRHQVLALF</sequence>
<protein>
    <recommendedName>
        <fullName evidence="4">Superfamily II DNA or RNA helicase</fullName>
    </recommendedName>
</protein>
<feature type="compositionally biased region" description="Polar residues" evidence="1">
    <location>
        <begin position="363"/>
        <end position="373"/>
    </location>
</feature>
<evidence type="ECO:0000313" key="3">
    <source>
        <dbReference type="Proteomes" id="UP000198654"/>
    </source>
</evidence>
<gene>
    <name evidence="2" type="ORF">SAMN05661010_02109</name>
</gene>
<dbReference type="InterPro" id="IPR027417">
    <property type="entry name" value="P-loop_NTPase"/>
</dbReference>
<evidence type="ECO:0000256" key="1">
    <source>
        <dbReference type="SAM" id="MobiDB-lite"/>
    </source>
</evidence>
<dbReference type="SUPFAM" id="SSF52540">
    <property type="entry name" value="P-loop containing nucleoside triphosphate hydrolases"/>
    <property type="match status" value="2"/>
</dbReference>
<evidence type="ECO:0000313" key="2">
    <source>
        <dbReference type="EMBL" id="SDL61780.1"/>
    </source>
</evidence>
<keyword evidence="3" id="KW-1185">Reference proteome</keyword>
<feature type="region of interest" description="Disordered" evidence="1">
    <location>
        <begin position="363"/>
        <end position="407"/>
    </location>
</feature>
<dbReference type="InterPro" id="IPR050742">
    <property type="entry name" value="Helicase_Restrict-Modif_Enz"/>
</dbReference>
<organism evidence="2 3">
    <name type="scientific">Modicisalibacter muralis</name>
    <dbReference type="NCBI Taxonomy" id="119000"/>
    <lineage>
        <taxon>Bacteria</taxon>
        <taxon>Pseudomonadati</taxon>
        <taxon>Pseudomonadota</taxon>
        <taxon>Gammaproteobacteria</taxon>
        <taxon>Oceanospirillales</taxon>
        <taxon>Halomonadaceae</taxon>
        <taxon>Modicisalibacter</taxon>
    </lineage>
</organism>
<dbReference type="GO" id="GO:0005829">
    <property type="term" value="C:cytosol"/>
    <property type="evidence" value="ECO:0007669"/>
    <property type="project" value="TreeGrafter"/>
</dbReference>
<dbReference type="Gene3D" id="3.40.50.300">
    <property type="entry name" value="P-loop containing nucleotide triphosphate hydrolases"/>
    <property type="match status" value="2"/>
</dbReference>
<dbReference type="STRING" id="119000.SAMN05661010_02109"/>
<dbReference type="EMBL" id="FNGI01000005">
    <property type="protein sequence ID" value="SDL61780.1"/>
    <property type="molecule type" value="Genomic_DNA"/>
</dbReference>
<dbReference type="PANTHER" id="PTHR47396:SF1">
    <property type="entry name" value="ATP-DEPENDENT HELICASE IRC3-RELATED"/>
    <property type="match status" value="1"/>
</dbReference>
<evidence type="ECO:0008006" key="4">
    <source>
        <dbReference type="Google" id="ProtNLM"/>
    </source>
</evidence>
<dbReference type="AlphaFoldDB" id="A0A1G9LIM3"/>
<proteinExistence type="predicted"/>
<dbReference type="PANTHER" id="PTHR47396">
    <property type="entry name" value="TYPE I RESTRICTION ENZYME ECOKI R PROTEIN"/>
    <property type="match status" value="1"/>
</dbReference>